<dbReference type="Proteomes" id="UP001369815">
    <property type="component" value="Unassembled WGS sequence"/>
</dbReference>
<reference evidence="2 3" key="1">
    <citation type="journal article" date="2024" name="Front Chem Biol">
        <title>Unveiling the potential of Daldinia eschscholtzii MFLUCC 19-0629 through bioactivity and bioinformatics studies for enhanced sustainable agriculture production.</title>
        <authorList>
            <person name="Brooks S."/>
            <person name="Weaver J.A."/>
            <person name="Klomchit A."/>
            <person name="Alharthi S.A."/>
            <person name="Onlamun T."/>
            <person name="Nurani R."/>
            <person name="Vong T.K."/>
            <person name="Alberti F."/>
            <person name="Greco C."/>
        </authorList>
    </citation>
    <scope>NUCLEOTIDE SEQUENCE [LARGE SCALE GENOMIC DNA]</scope>
    <source>
        <strain evidence="2">MFLUCC 19-0629</strain>
    </source>
</reference>
<keyword evidence="3" id="KW-1185">Reference proteome</keyword>
<proteinExistence type="predicted"/>
<name>A0AAX6M9S4_9PEZI</name>
<evidence type="ECO:0000256" key="1">
    <source>
        <dbReference type="SAM" id="MobiDB-lite"/>
    </source>
</evidence>
<evidence type="ECO:0000313" key="3">
    <source>
        <dbReference type="Proteomes" id="UP001369815"/>
    </source>
</evidence>
<dbReference type="AlphaFoldDB" id="A0AAX6M9S4"/>
<sequence length="117" mass="12625">MPSYKSHNSTATTSTSTSSPSPLKPKRETESPVSEQSDQDTIESPADEIVDDYVVKLGKDDREAIDPSNIISERTRHAKPINGSYILSDDEEDEDENGVVLREDGTAVSADAAASLD</sequence>
<organism evidence="2 3">
    <name type="scientific">Daldinia eschscholtzii</name>
    <dbReference type="NCBI Taxonomy" id="292717"/>
    <lineage>
        <taxon>Eukaryota</taxon>
        <taxon>Fungi</taxon>
        <taxon>Dikarya</taxon>
        <taxon>Ascomycota</taxon>
        <taxon>Pezizomycotina</taxon>
        <taxon>Sordariomycetes</taxon>
        <taxon>Xylariomycetidae</taxon>
        <taxon>Xylariales</taxon>
        <taxon>Hypoxylaceae</taxon>
        <taxon>Daldinia</taxon>
    </lineage>
</organism>
<feature type="region of interest" description="Disordered" evidence="1">
    <location>
        <begin position="1"/>
        <end position="49"/>
    </location>
</feature>
<gene>
    <name evidence="2" type="ORF">Daesc_009024</name>
</gene>
<evidence type="ECO:0000313" key="2">
    <source>
        <dbReference type="EMBL" id="KAK6948952.1"/>
    </source>
</evidence>
<evidence type="ECO:0008006" key="4">
    <source>
        <dbReference type="Google" id="ProtNLM"/>
    </source>
</evidence>
<accession>A0AAX6M9S4</accession>
<protein>
    <recommendedName>
        <fullName evidence="4">Histone chaperone domain-containing protein</fullName>
    </recommendedName>
</protein>
<feature type="compositionally biased region" description="Low complexity" evidence="1">
    <location>
        <begin position="9"/>
        <end position="21"/>
    </location>
</feature>
<comment type="caution">
    <text evidence="2">The sequence shown here is derived from an EMBL/GenBank/DDBJ whole genome shotgun (WGS) entry which is preliminary data.</text>
</comment>
<dbReference type="EMBL" id="JBANMG010000009">
    <property type="protein sequence ID" value="KAK6948952.1"/>
    <property type="molecule type" value="Genomic_DNA"/>
</dbReference>
<feature type="compositionally biased region" description="Acidic residues" evidence="1">
    <location>
        <begin position="37"/>
        <end position="49"/>
    </location>
</feature>